<feature type="transmembrane region" description="Helical" evidence="8">
    <location>
        <begin position="224"/>
        <end position="245"/>
    </location>
</feature>
<dbReference type="PROSITE" id="PS50928">
    <property type="entry name" value="ABC_TM1"/>
    <property type="match status" value="1"/>
</dbReference>
<evidence type="ECO:0000256" key="6">
    <source>
        <dbReference type="ARBA" id="ARBA00022989"/>
    </source>
</evidence>
<evidence type="ECO:0000256" key="5">
    <source>
        <dbReference type="ARBA" id="ARBA00022692"/>
    </source>
</evidence>
<feature type="transmembrane region" description="Helical" evidence="8">
    <location>
        <begin position="64"/>
        <end position="88"/>
    </location>
</feature>
<reference evidence="10" key="1">
    <citation type="journal article" date="2024" name="Int. J. Syst. Evol. Microbiol.">
        <title>Polycladomyces zharkentensis sp. nov., a novel thermophilic cellulose- and starch-degrading member of the Bacillota from a geothermal aquifer in Kazakhstan.</title>
        <authorList>
            <person name="Mashzhan A."/>
            <person name="Kistaubayeva A."/>
            <person name="Javier-Lopez R."/>
            <person name="Bissenova U."/>
            <person name="Bissenbay A."/>
            <person name="Birkeland N.K."/>
        </authorList>
    </citation>
    <scope>NUCLEOTIDE SEQUENCE</scope>
    <source>
        <strain evidence="10">ZKZ2T</strain>
    </source>
</reference>
<dbReference type="Gene3D" id="1.20.58.370">
    <property type="entry name" value="MalF N-terminal region-like"/>
    <property type="match status" value="1"/>
</dbReference>
<dbReference type="Gene3D" id="1.10.3720.10">
    <property type="entry name" value="MetI-like"/>
    <property type="match status" value="1"/>
</dbReference>
<sequence length="419" mass="47525">MRHTAGLLSALSMGLGQLYNRQWYKGIFLLLLEFSYIGIFADLFNMGLWGIVTLGTVPFRDDSVQLLAKGIVALIVIAFGLFFYVLNIQDAVRVAKMRERGDRPPGLWQTWRTVTDKGYPYLIIAPGFLLLVFVVLFPLLFMVALAFTNYDLYHSPPAKLVDWVGWDNFINLFRLDLWKNSLISVFQWTVVWTLISTTVQFALGLLLAVLLNQKQVKFKRLIRTVLILPWAVPPFVSVLVFSMMFNDSFGPINGMLESIGLDHIPWMTDPFWCKVAILLIQFWLGFPFNLALCTGVLQTISSDLYEAADVDGATPWQKFRHITLPLVLYATAPLLIVQYAGNFNNFNVIYLFNKGGPAVPGQTAGGTDILISWVYKLMFDTSKFNYAATISVIIGLVVVCFAVYQFRQTRSFKEEDLIQ</sequence>
<dbReference type="PANTHER" id="PTHR47314">
    <property type="entry name" value="MALTOSE/MALTODEXTRIN TRANSPORT SYSTEM PERMEASE PROTEIN MALF"/>
    <property type="match status" value="1"/>
</dbReference>
<accession>A0ABS2WG18</accession>
<keyword evidence="3" id="KW-1003">Cell membrane</keyword>
<dbReference type="InterPro" id="IPR000515">
    <property type="entry name" value="MetI-like"/>
</dbReference>
<evidence type="ECO:0000259" key="9">
    <source>
        <dbReference type="PROSITE" id="PS50928"/>
    </source>
</evidence>
<comment type="subcellular location">
    <subcellularLocation>
        <location evidence="1 8">Cell membrane</location>
        <topology evidence="1 8">Multi-pass membrane protein</topology>
    </subcellularLocation>
</comment>
<comment type="similarity">
    <text evidence="8">Belongs to the binding-protein-dependent transport system permease family.</text>
</comment>
<dbReference type="PANTHER" id="PTHR47314:SF2">
    <property type="entry name" value="GALACTOOLIGOSACCHARIDES TRANSPORT SYSTEM PERMEASE PROTEIN GANP"/>
    <property type="match status" value="1"/>
</dbReference>
<feature type="transmembrane region" description="Helical" evidence="8">
    <location>
        <begin position="121"/>
        <end position="147"/>
    </location>
</feature>
<dbReference type="SUPFAM" id="SSF161098">
    <property type="entry name" value="MetI-like"/>
    <property type="match status" value="1"/>
</dbReference>
<keyword evidence="7 8" id="KW-0472">Membrane</keyword>
<keyword evidence="6 8" id="KW-1133">Transmembrane helix</keyword>
<feature type="transmembrane region" description="Helical" evidence="8">
    <location>
        <begin position="27"/>
        <end position="52"/>
    </location>
</feature>
<dbReference type="InterPro" id="IPR035277">
    <property type="entry name" value="MalF_N"/>
</dbReference>
<keyword evidence="4" id="KW-0762">Sugar transport</keyword>
<dbReference type="Proteomes" id="UP001177120">
    <property type="component" value="Unassembled WGS sequence"/>
</dbReference>
<gene>
    <name evidence="10" type="ORF">JQC72_02870</name>
</gene>
<evidence type="ECO:0000256" key="3">
    <source>
        <dbReference type="ARBA" id="ARBA00022475"/>
    </source>
</evidence>
<proteinExistence type="inferred from homology"/>
<evidence type="ECO:0000256" key="2">
    <source>
        <dbReference type="ARBA" id="ARBA00022448"/>
    </source>
</evidence>
<dbReference type="EMBL" id="JAFHAP010000004">
    <property type="protein sequence ID" value="MBN2908461.1"/>
    <property type="molecule type" value="Genomic_DNA"/>
</dbReference>
<keyword evidence="11" id="KW-1185">Reference proteome</keyword>
<protein>
    <submittedName>
        <fullName evidence="10">Sugar ABC transporter permease</fullName>
    </submittedName>
</protein>
<organism evidence="10 11">
    <name type="scientific">Polycladomyces zharkentensis</name>
    <dbReference type="NCBI Taxonomy" id="2807616"/>
    <lineage>
        <taxon>Bacteria</taxon>
        <taxon>Bacillati</taxon>
        <taxon>Bacillota</taxon>
        <taxon>Bacilli</taxon>
        <taxon>Bacillales</taxon>
        <taxon>Thermoactinomycetaceae</taxon>
        <taxon>Polycladomyces</taxon>
    </lineage>
</organism>
<feature type="transmembrane region" description="Helical" evidence="8">
    <location>
        <begin position="384"/>
        <end position="404"/>
    </location>
</feature>
<feature type="transmembrane region" description="Helical" evidence="8">
    <location>
        <begin position="322"/>
        <end position="341"/>
    </location>
</feature>
<keyword evidence="5 8" id="KW-0812">Transmembrane</keyword>
<dbReference type="InterPro" id="IPR035906">
    <property type="entry name" value="MetI-like_sf"/>
</dbReference>
<feature type="domain" description="ABC transmembrane type-1" evidence="9">
    <location>
        <begin position="186"/>
        <end position="405"/>
    </location>
</feature>
<comment type="caution">
    <text evidence="10">The sequence shown here is derived from an EMBL/GenBank/DDBJ whole genome shotgun (WGS) entry which is preliminary data.</text>
</comment>
<name>A0ABS2WG18_9BACL</name>
<evidence type="ECO:0000313" key="10">
    <source>
        <dbReference type="EMBL" id="MBN2908461.1"/>
    </source>
</evidence>
<dbReference type="Pfam" id="PF00528">
    <property type="entry name" value="BPD_transp_1"/>
    <property type="match status" value="1"/>
</dbReference>
<evidence type="ECO:0000256" key="1">
    <source>
        <dbReference type="ARBA" id="ARBA00004651"/>
    </source>
</evidence>
<evidence type="ECO:0000256" key="7">
    <source>
        <dbReference type="ARBA" id="ARBA00023136"/>
    </source>
</evidence>
<evidence type="ECO:0000256" key="8">
    <source>
        <dbReference type="RuleBase" id="RU363032"/>
    </source>
</evidence>
<keyword evidence="2 8" id="KW-0813">Transport</keyword>
<dbReference type="SUPFAM" id="SSF160964">
    <property type="entry name" value="MalF N-terminal region-like"/>
    <property type="match status" value="1"/>
</dbReference>
<dbReference type="CDD" id="cd06261">
    <property type="entry name" value="TM_PBP2"/>
    <property type="match status" value="1"/>
</dbReference>
<feature type="transmembrane region" description="Helical" evidence="8">
    <location>
        <begin position="275"/>
        <end position="297"/>
    </location>
</feature>
<evidence type="ECO:0000313" key="11">
    <source>
        <dbReference type="Proteomes" id="UP001177120"/>
    </source>
</evidence>
<evidence type="ECO:0000256" key="4">
    <source>
        <dbReference type="ARBA" id="ARBA00022597"/>
    </source>
</evidence>
<feature type="transmembrane region" description="Helical" evidence="8">
    <location>
        <begin position="185"/>
        <end position="212"/>
    </location>
</feature>